<dbReference type="EMBL" id="JANBPW010002413">
    <property type="protein sequence ID" value="KAJ1940884.1"/>
    <property type="molecule type" value="Genomic_DNA"/>
</dbReference>
<proteinExistence type="predicted"/>
<evidence type="ECO:0000313" key="1">
    <source>
        <dbReference type="EMBL" id="KAJ1940884.1"/>
    </source>
</evidence>
<keyword evidence="2" id="KW-1185">Reference proteome</keyword>
<dbReference type="Proteomes" id="UP001150603">
    <property type="component" value="Unassembled WGS sequence"/>
</dbReference>
<gene>
    <name evidence="1" type="ORF">FBU59_003673</name>
</gene>
<comment type="caution">
    <text evidence="1">The sequence shown here is derived from an EMBL/GenBank/DDBJ whole genome shotgun (WGS) entry which is preliminary data.</text>
</comment>
<sequence>MSQVLTRREGERERKRLEREERKRLREEQEALRRQEKQYEKSLDRANRKGVDAAEVAKDMVVLADKSVLELLASPPKSKAQIESGLASSHGSSVSRDGLEEQEHGLFADLKEAGIAYRVSDVGAKGAFKWEMCMRRKWDSLMGMYVPLAVPRTVSVRLAAMV</sequence>
<organism evidence="1 2">
    <name type="scientific">Linderina macrospora</name>
    <dbReference type="NCBI Taxonomy" id="4868"/>
    <lineage>
        <taxon>Eukaryota</taxon>
        <taxon>Fungi</taxon>
        <taxon>Fungi incertae sedis</taxon>
        <taxon>Zoopagomycota</taxon>
        <taxon>Kickxellomycotina</taxon>
        <taxon>Kickxellomycetes</taxon>
        <taxon>Kickxellales</taxon>
        <taxon>Kickxellaceae</taxon>
        <taxon>Linderina</taxon>
    </lineage>
</organism>
<accession>A0ACC1J7L8</accession>
<feature type="non-terminal residue" evidence="1">
    <location>
        <position position="162"/>
    </location>
</feature>
<name>A0ACC1J7L8_9FUNG</name>
<reference evidence="1" key="1">
    <citation type="submission" date="2022-07" db="EMBL/GenBank/DDBJ databases">
        <title>Phylogenomic reconstructions and comparative analyses of Kickxellomycotina fungi.</title>
        <authorList>
            <person name="Reynolds N.K."/>
            <person name="Stajich J.E."/>
            <person name="Barry K."/>
            <person name="Grigoriev I.V."/>
            <person name="Crous P."/>
            <person name="Smith M.E."/>
        </authorList>
    </citation>
    <scope>NUCLEOTIDE SEQUENCE</scope>
    <source>
        <strain evidence="1">NRRL 5244</strain>
    </source>
</reference>
<protein>
    <submittedName>
        <fullName evidence="1">Uncharacterized protein</fullName>
    </submittedName>
</protein>
<evidence type="ECO:0000313" key="2">
    <source>
        <dbReference type="Proteomes" id="UP001150603"/>
    </source>
</evidence>